<dbReference type="GO" id="GO:0000981">
    <property type="term" value="F:DNA-binding transcription factor activity, RNA polymerase II-specific"/>
    <property type="evidence" value="ECO:0007669"/>
    <property type="project" value="InterPro"/>
</dbReference>
<keyword evidence="4" id="KW-0238">DNA-binding</keyword>
<dbReference type="SMART" id="SM00066">
    <property type="entry name" value="GAL4"/>
    <property type="match status" value="1"/>
</dbReference>
<evidence type="ECO:0000313" key="10">
    <source>
        <dbReference type="Proteomes" id="UP001265746"/>
    </source>
</evidence>
<dbReference type="GO" id="GO:0008270">
    <property type="term" value="F:zinc ion binding"/>
    <property type="evidence" value="ECO:0007669"/>
    <property type="project" value="InterPro"/>
</dbReference>
<protein>
    <recommendedName>
        <fullName evidence="8">Zn(2)-C6 fungal-type domain-containing protein</fullName>
    </recommendedName>
</protein>
<name>A0AAD9VZB3_PHOAM</name>
<proteinExistence type="predicted"/>
<dbReference type="Pfam" id="PF04082">
    <property type="entry name" value="Fungal_trans"/>
    <property type="match status" value="1"/>
</dbReference>
<keyword evidence="6" id="KW-0539">Nucleus</keyword>
<keyword evidence="10" id="KW-1185">Reference proteome</keyword>
<evidence type="ECO:0000259" key="8">
    <source>
        <dbReference type="PROSITE" id="PS50048"/>
    </source>
</evidence>
<keyword evidence="3" id="KW-0805">Transcription regulation</keyword>
<feature type="region of interest" description="Disordered" evidence="7">
    <location>
        <begin position="1"/>
        <end position="21"/>
    </location>
</feature>
<dbReference type="InterPro" id="IPR036864">
    <property type="entry name" value="Zn2-C6_fun-type_DNA-bd_sf"/>
</dbReference>
<feature type="compositionally biased region" description="Low complexity" evidence="7">
    <location>
        <begin position="137"/>
        <end position="152"/>
    </location>
</feature>
<dbReference type="InterPro" id="IPR007219">
    <property type="entry name" value="XnlR_reg_dom"/>
</dbReference>
<dbReference type="GO" id="GO:0005634">
    <property type="term" value="C:nucleus"/>
    <property type="evidence" value="ECO:0007669"/>
    <property type="project" value="UniProtKB-SubCell"/>
</dbReference>
<evidence type="ECO:0000313" key="9">
    <source>
        <dbReference type="EMBL" id="KAK2601136.1"/>
    </source>
</evidence>
<feature type="compositionally biased region" description="Polar residues" evidence="7">
    <location>
        <begin position="91"/>
        <end position="127"/>
    </location>
</feature>
<evidence type="ECO:0000256" key="5">
    <source>
        <dbReference type="ARBA" id="ARBA00023163"/>
    </source>
</evidence>
<dbReference type="Pfam" id="PF00172">
    <property type="entry name" value="Zn_clus"/>
    <property type="match status" value="1"/>
</dbReference>
<evidence type="ECO:0000256" key="7">
    <source>
        <dbReference type="SAM" id="MobiDB-lite"/>
    </source>
</evidence>
<dbReference type="PROSITE" id="PS00463">
    <property type="entry name" value="ZN2_CY6_FUNGAL_1"/>
    <property type="match status" value="1"/>
</dbReference>
<dbReference type="SUPFAM" id="SSF57701">
    <property type="entry name" value="Zn2/Cys6 DNA-binding domain"/>
    <property type="match status" value="1"/>
</dbReference>
<evidence type="ECO:0000256" key="2">
    <source>
        <dbReference type="ARBA" id="ARBA00022723"/>
    </source>
</evidence>
<dbReference type="Proteomes" id="UP001265746">
    <property type="component" value="Unassembled WGS sequence"/>
</dbReference>
<evidence type="ECO:0000256" key="6">
    <source>
        <dbReference type="ARBA" id="ARBA00023242"/>
    </source>
</evidence>
<dbReference type="EMBL" id="JAUJFL010000006">
    <property type="protein sequence ID" value="KAK2601136.1"/>
    <property type="molecule type" value="Genomic_DNA"/>
</dbReference>
<evidence type="ECO:0000256" key="1">
    <source>
        <dbReference type="ARBA" id="ARBA00004123"/>
    </source>
</evidence>
<dbReference type="PANTHER" id="PTHR46910:SF37">
    <property type="entry name" value="ZN(II)2CYS6 TRANSCRIPTION FACTOR (EUROFUNG)"/>
    <property type="match status" value="1"/>
</dbReference>
<evidence type="ECO:0000256" key="3">
    <source>
        <dbReference type="ARBA" id="ARBA00023015"/>
    </source>
</evidence>
<reference evidence="9" key="1">
    <citation type="submission" date="2023-06" db="EMBL/GenBank/DDBJ databases">
        <authorList>
            <person name="Noh H."/>
        </authorList>
    </citation>
    <scope>NUCLEOTIDE SEQUENCE</scope>
    <source>
        <strain evidence="9">DUCC20226</strain>
    </source>
</reference>
<gene>
    <name evidence="9" type="ORF">N8I77_010606</name>
</gene>
<dbReference type="PANTHER" id="PTHR46910">
    <property type="entry name" value="TRANSCRIPTION FACTOR PDR1"/>
    <property type="match status" value="1"/>
</dbReference>
<dbReference type="InterPro" id="IPR050987">
    <property type="entry name" value="AtrR-like"/>
</dbReference>
<dbReference type="GO" id="GO:0003677">
    <property type="term" value="F:DNA binding"/>
    <property type="evidence" value="ECO:0007669"/>
    <property type="project" value="UniProtKB-KW"/>
</dbReference>
<keyword evidence="2" id="KW-0479">Metal-binding</keyword>
<organism evidence="9 10">
    <name type="scientific">Phomopsis amygdali</name>
    <name type="common">Fusicoccum amygdali</name>
    <dbReference type="NCBI Taxonomy" id="1214568"/>
    <lineage>
        <taxon>Eukaryota</taxon>
        <taxon>Fungi</taxon>
        <taxon>Dikarya</taxon>
        <taxon>Ascomycota</taxon>
        <taxon>Pezizomycotina</taxon>
        <taxon>Sordariomycetes</taxon>
        <taxon>Sordariomycetidae</taxon>
        <taxon>Diaporthales</taxon>
        <taxon>Diaporthaceae</taxon>
        <taxon>Diaporthe</taxon>
    </lineage>
</organism>
<comment type="subcellular location">
    <subcellularLocation>
        <location evidence="1">Nucleus</location>
    </subcellularLocation>
</comment>
<accession>A0AAD9VZB3</accession>
<evidence type="ECO:0000256" key="4">
    <source>
        <dbReference type="ARBA" id="ARBA00023125"/>
    </source>
</evidence>
<feature type="region of interest" description="Disordered" evidence="7">
    <location>
        <begin position="89"/>
        <end position="152"/>
    </location>
</feature>
<dbReference type="Gene3D" id="4.10.240.10">
    <property type="entry name" value="Zn(2)-C6 fungal-type DNA-binding domain"/>
    <property type="match status" value="1"/>
</dbReference>
<keyword evidence="5" id="KW-0804">Transcription</keyword>
<sequence>MMQSDEMPQAPDPAEPHRMDARLPSLSCSSCRRRKVKCDHRKPICTTCERYGQQCIWPGRKKNNPRREKTLYENVTTRLAQIERLVKDLQEQQPASQAQTSHPRSMSETSSNGVSTDQSTFMRTSPAVNPPQPDANQTSPSSTTSGQQLLSSGAMPEATIGAGGSCLLFSADGMEKIDTLVGDRRFSGVARRLLEQINSIPPQRTLTDISTFTDHFPSDFVVEQCMKDFFATLNRYIKFFDESEVRSAVQSYLHGRPPSAVGWKIALYTILLHPHRKRDLLHGTREHERYLQSAMALIPTTMLQSPCPMAIGALLALVSHFIFTAENHIAVSILALATQSILLGGYYHGNHPGLSESDIQHRRRLFWQAYIFDHDLMIRIGKPPLITDNFLLDLPEEYPLDCYGFFYYPDDAVLNYFRQEVKLAQIQGRIYSRLYLHSPTSATALEAEIGILDRELQEWRESIPEMIRPMQSGAPLDDDNHARLIALSSLHFIYFQLVVAVHSAALRTALDGQDMDFLRPSVAICVNAARGAVSLLNYHHIDHPFTIYLLYQVAWSVDILFINIIENKTSAIATQDIELIKLVLSFYERYDVNHQKIASYHIIKALHEVGLSVVVDPTNTLQDPLGAALTGLNLTMERPNVNAEYVPVLPVPDVTEQDNWEGISHGSHNWLSAGVLQMVDWGLPPNSHQMNENNL</sequence>
<dbReference type="CDD" id="cd12148">
    <property type="entry name" value="fungal_TF_MHR"/>
    <property type="match status" value="1"/>
</dbReference>
<dbReference type="AlphaFoldDB" id="A0AAD9VZB3"/>
<dbReference type="PROSITE" id="PS50048">
    <property type="entry name" value="ZN2_CY6_FUNGAL_2"/>
    <property type="match status" value="1"/>
</dbReference>
<dbReference type="InterPro" id="IPR001138">
    <property type="entry name" value="Zn2Cys6_DnaBD"/>
</dbReference>
<dbReference type="CDD" id="cd00067">
    <property type="entry name" value="GAL4"/>
    <property type="match status" value="1"/>
</dbReference>
<dbReference type="GO" id="GO:0006351">
    <property type="term" value="P:DNA-templated transcription"/>
    <property type="evidence" value="ECO:0007669"/>
    <property type="project" value="InterPro"/>
</dbReference>
<feature type="domain" description="Zn(2)-C6 fungal-type" evidence="8">
    <location>
        <begin position="27"/>
        <end position="57"/>
    </location>
</feature>
<comment type="caution">
    <text evidence="9">The sequence shown here is derived from an EMBL/GenBank/DDBJ whole genome shotgun (WGS) entry which is preliminary data.</text>
</comment>